<dbReference type="AlphaFoldDB" id="A0A2S7IS00"/>
<organism evidence="1 2">
    <name type="scientific">Siphonobacter curvatus</name>
    <dbReference type="NCBI Taxonomy" id="2094562"/>
    <lineage>
        <taxon>Bacteria</taxon>
        <taxon>Pseudomonadati</taxon>
        <taxon>Bacteroidota</taxon>
        <taxon>Cytophagia</taxon>
        <taxon>Cytophagales</taxon>
        <taxon>Cytophagaceae</taxon>
        <taxon>Siphonobacter</taxon>
    </lineage>
</organism>
<reference evidence="2" key="1">
    <citation type="submission" date="2018-02" db="EMBL/GenBank/DDBJ databases">
        <title>Genome sequencing of Solimonas sp. HR-BB.</title>
        <authorList>
            <person name="Lee Y."/>
            <person name="Jeon C.O."/>
        </authorList>
    </citation>
    <scope>NUCLEOTIDE SEQUENCE [LARGE SCALE GENOMIC DNA]</scope>
    <source>
        <strain evidence="2">HR-U</strain>
    </source>
</reference>
<keyword evidence="2" id="KW-1185">Reference proteome</keyword>
<dbReference type="EMBL" id="PTRA01000001">
    <property type="protein sequence ID" value="PQA60485.1"/>
    <property type="molecule type" value="Genomic_DNA"/>
</dbReference>
<sequence length="67" mass="7725">MLLDRYGVDSVKNAKLFHFPQASDLITEILKPGHTGILFITEKKLYFASDFNGMKRGSKLLFFVYRP</sequence>
<proteinExistence type="predicted"/>
<gene>
    <name evidence="1" type="ORF">C5O19_12950</name>
</gene>
<protein>
    <submittedName>
        <fullName evidence="1">Uncharacterized protein</fullName>
    </submittedName>
</protein>
<evidence type="ECO:0000313" key="2">
    <source>
        <dbReference type="Proteomes" id="UP000239590"/>
    </source>
</evidence>
<evidence type="ECO:0000313" key="1">
    <source>
        <dbReference type="EMBL" id="PQA60485.1"/>
    </source>
</evidence>
<comment type="caution">
    <text evidence="1">The sequence shown here is derived from an EMBL/GenBank/DDBJ whole genome shotgun (WGS) entry which is preliminary data.</text>
</comment>
<name>A0A2S7IS00_9BACT</name>
<accession>A0A2S7IS00</accession>
<dbReference type="Proteomes" id="UP000239590">
    <property type="component" value="Unassembled WGS sequence"/>
</dbReference>